<dbReference type="eggNOG" id="COG2972">
    <property type="taxonomic scope" value="Bacteria"/>
</dbReference>
<keyword evidence="1" id="KW-0472">Membrane</keyword>
<dbReference type="EMBL" id="CP003156">
    <property type="protein sequence ID" value="AEV32799.1"/>
    <property type="molecule type" value="Genomic_DNA"/>
</dbReference>
<sequence>MPSSRINAMIQDSRGFFWLATEGAGLVRYDGFEFKTFTPENTKVRPLLTALCEDSKGNIWAASDNTLLKYDGLTFSYFYLPNNDRIQKIGCGHNAHMVVASKTAVYSLGTSDTLSQLQSNFEGEINDLLYLDELWLATDSGIYKGNKKLSSEPVYDLDIHNNRVFAAGENGVAEFTGEELRQINSKESKGVSARGSKVVSLTNSQIIIYSKEGFLELDRSNGLEEVRYKGCYLSNSGVVWLYSNQGLTKLENTSLRLYNEKEKVGPEIFSVWSDGQQVLAGSGRGITSVNGEDVDNFQSINYNYGVVLAIDRFEGLTWLGTERGLVRFDGKQFEEATFSEIEGGYIFALKATKDALWIGTGMGIFKYSKGRLENISASKNLPFSAVYAISEGEDGSLWFATYTEGFMRFSDKGWENVRELGGMKLDSLRFNTFTAVTANEIWAGTLSEGLYHLTEESTENISPAALNFAEIKALEIGDNTLWMTTNKGLFKTLKTDGLYKVKEVTQVSRLIREGFSPQALTLHNDQLVAGSPEGLFVIDLNLLQQYVEPPQLAITDVELSFGEVQGLEDYAEGIFPFYGTPKELRLPPDLNFLSFTMAGLTGYQPENLIYRYRVKGLGDNWTQAGARREAIFSNIKPGNYTFEAQVTREGEKWQNNSVTYHFVILNPVYKRWWFILLVLALVGTLTYLYVSDRIKRANQQLRLENSLLDMERKALRLQMNPHFIFNALDSISSFIFKNDPKQAVRYLNNFAKLMRLTLESSMEHVHPVETEVSVLKNYLELEKLRFQGKFEYEIEVDDEIDYDVGIPPMLIQPHVENAILHGIKPKEEKSFLSIRFILDEELLICEVEDNGIGRKAAKAMPKRQDHRSMATQINRDRIRLLRLSKNEEVDIQIIDLENPTGTKVIIKLPAESI</sequence>
<dbReference type="SUPFAM" id="SSF55874">
    <property type="entry name" value="ATPase domain of HSP90 chaperone/DNA topoisomerase II/histidine kinase"/>
    <property type="match status" value="1"/>
</dbReference>
<evidence type="ECO:0000313" key="4">
    <source>
        <dbReference type="EMBL" id="AEV32799.1"/>
    </source>
</evidence>
<name>G8R184_OWEHD</name>
<dbReference type="InterPro" id="IPR011123">
    <property type="entry name" value="Y_Y_Y"/>
</dbReference>
<organism evidence="4 5">
    <name type="scientific">Owenweeksia hongkongensis (strain DSM 17368 / CIP 108786 / JCM 12287 / NRRL B-23963 / UST20020801)</name>
    <dbReference type="NCBI Taxonomy" id="926562"/>
    <lineage>
        <taxon>Bacteria</taxon>
        <taxon>Pseudomonadati</taxon>
        <taxon>Bacteroidota</taxon>
        <taxon>Flavobacteriia</taxon>
        <taxon>Flavobacteriales</taxon>
        <taxon>Owenweeksiaceae</taxon>
        <taxon>Owenweeksia</taxon>
    </lineage>
</organism>
<dbReference type="HOGENOM" id="CLU_000445_28_2_10"/>
<dbReference type="InterPro" id="IPR036890">
    <property type="entry name" value="HATPase_C_sf"/>
</dbReference>
<dbReference type="InterPro" id="IPR010559">
    <property type="entry name" value="Sig_transdc_His_kin_internal"/>
</dbReference>
<reference evidence="4 5" key="1">
    <citation type="journal article" date="2012" name="Stand. Genomic Sci.">
        <title>Genome sequence of the orange-pigmented seawater bacterium Owenweeksia hongkongensis type strain (UST20020801(T)).</title>
        <authorList>
            <person name="Riedel T."/>
            <person name="Held B."/>
            <person name="Nolan M."/>
            <person name="Lucas S."/>
            <person name="Lapidus A."/>
            <person name="Tice H."/>
            <person name="Del Rio T.G."/>
            <person name="Cheng J.F."/>
            <person name="Han C."/>
            <person name="Tapia R."/>
            <person name="Goodwin L.A."/>
            <person name="Pitluck S."/>
            <person name="Liolios K."/>
            <person name="Mavromatis K."/>
            <person name="Pagani I."/>
            <person name="Ivanova N."/>
            <person name="Mikhailova N."/>
            <person name="Pati A."/>
            <person name="Chen A."/>
            <person name="Palaniappan K."/>
            <person name="Rohde M."/>
            <person name="Tindall B.J."/>
            <person name="Detter J.C."/>
            <person name="Goker M."/>
            <person name="Woyke T."/>
            <person name="Bristow J."/>
            <person name="Eisen J.A."/>
            <person name="Markowitz V."/>
            <person name="Hugenholtz P."/>
            <person name="Klenk H.P."/>
            <person name="Kyrpides N.C."/>
        </authorList>
    </citation>
    <scope>NUCLEOTIDE SEQUENCE</scope>
    <source>
        <strain evidence="5">DSM 17368 / JCM 12287 / NRRL B-23963</strain>
    </source>
</reference>
<dbReference type="PATRIC" id="fig|926562.3.peg.1823"/>
<evidence type="ECO:0000259" key="2">
    <source>
        <dbReference type="Pfam" id="PF06580"/>
    </source>
</evidence>
<dbReference type="Pfam" id="PF07494">
    <property type="entry name" value="Reg_prop"/>
    <property type="match status" value="2"/>
</dbReference>
<dbReference type="AlphaFoldDB" id="G8R184"/>
<dbReference type="Gene3D" id="2.60.40.10">
    <property type="entry name" value="Immunoglobulins"/>
    <property type="match status" value="1"/>
</dbReference>
<dbReference type="PANTHER" id="PTHR34220">
    <property type="entry name" value="SENSOR HISTIDINE KINASE YPDA"/>
    <property type="match status" value="1"/>
</dbReference>
<evidence type="ECO:0000313" key="5">
    <source>
        <dbReference type="Proteomes" id="UP000005631"/>
    </source>
</evidence>
<evidence type="ECO:0000256" key="1">
    <source>
        <dbReference type="SAM" id="Phobius"/>
    </source>
</evidence>
<proteinExistence type="predicted"/>
<dbReference type="GO" id="GO:0016020">
    <property type="term" value="C:membrane"/>
    <property type="evidence" value="ECO:0007669"/>
    <property type="project" value="InterPro"/>
</dbReference>
<evidence type="ECO:0000259" key="3">
    <source>
        <dbReference type="Pfam" id="PF07495"/>
    </source>
</evidence>
<keyword evidence="1" id="KW-1133">Transmembrane helix</keyword>
<dbReference type="STRING" id="926562.Oweho_1819"/>
<dbReference type="Gene3D" id="2.130.10.10">
    <property type="entry name" value="YVTN repeat-like/Quinoprotein amine dehydrogenase"/>
    <property type="match status" value="3"/>
</dbReference>
<dbReference type="eggNOG" id="COG3292">
    <property type="taxonomic scope" value="Bacteria"/>
</dbReference>
<feature type="transmembrane region" description="Helical" evidence="1">
    <location>
        <begin position="672"/>
        <end position="690"/>
    </location>
</feature>
<dbReference type="PANTHER" id="PTHR34220:SF7">
    <property type="entry name" value="SENSOR HISTIDINE KINASE YPDA"/>
    <property type="match status" value="1"/>
</dbReference>
<dbReference type="Gene3D" id="3.30.565.10">
    <property type="entry name" value="Histidine kinase-like ATPase, C-terminal domain"/>
    <property type="match status" value="1"/>
</dbReference>
<keyword evidence="1" id="KW-0812">Transmembrane</keyword>
<dbReference type="KEGG" id="oho:Oweho_1819"/>
<dbReference type="Proteomes" id="UP000005631">
    <property type="component" value="Chromosome"/>
</dbReference>
<dbReference type="InterPro" id="IPR015943">
    <property type="entry name" value="WD40/YVTN_repeat-like_dom_sf"/>
</dbReference>
<feature type="domain" description="Two component regulator three Y" evidence="3">
    <location>
        <begin position="604"/>
        <end position="665"/>
    </location>
</feature>
<feature type="domain" description="Signal transduction histidine kinase internal region" evidence="2">
    <location>
        <begin position="711"/>
        <end position="790"/>
    </location>
</feature>
<keyword evidence="5" id="KW-1185">Reference proteome</keyword>
<dbReference type="InterPro" id="IPR011110">
    <property type="entry name" value="Reg_prop"/>
</dbReference>
<dbReference type="Pfam" id="PF07495">
    <property type="entry name" value="Y_Y_Y"/>
    <property type="match status" value="1"/>
</dbReference>
<accession>G8R184</accession>
<dbReference type="InterPro" id="IPR013783">
    <property type="entry name" value="Ig-like_fold"/>
</dbReference>
<protein>
    <submittedName>
        <fullName evidence="4">Putative regulator of cell autolysis</fullName>
    </submittedName>
</protein>
<dbReference type="InterPro" id="IPR050640">
    <property type="entry name" value="Bact_2-comp_sensor_kinase"/>
</dbReference>
<gene>
    <name evidence="4" type="ordered locus">Oweho_1819</name>
</gene>
<dbReference type="Pfam" id="PF06580">
    <property type="entry name" value="His_kinase"/>
    <property type="match status" value="1"/>
</dbReference>
<dbReference type="GO" id="GO:0000155">
    <property type="term" value="F:phosphorelay sensor kinase activity"/>
    <property type="evidence" value="ECO:0007669"/>
    <property type="project" value="InterPro"/>
</dbReference>